<keyword evidence="4" id="KW-1185">Reference proteome</keyword>
<feature type="compositionally biased region" description="Polar residues" evidence="2">
    <location>
        <begin position="725"/>
        <end position="734"/>
    </location>
</feature>
<comment type="caution">
    <text evidence="3">The sequence shown here is derived from an EMBL/GenBank/DDBJ whole genome shotgun (WGS) entry which is preliminary data.</text>
</comment>
<dbReference type="EMBL" id="JAFFHB010000002">
    <property type="protein sequence ID" value="KAK4670547.1"/>
    <property type="molecule type" value="Genomic_DNA"/>
</dbReference>
<feature type="compositionally biased region" description="Polar residues" evidence="2">
    <location>
        <begin position="542"/>
        <end position="552"/>
    </location>
</feature>
<evidence type="ECO:0000313" key="4">
    <source>
        <dbReference type="Proteomes" id="UP001326199"/>
    </source>
</evidence>
<feature type="coiled-coil region" evidence="1">
    <location>
        <begin position="797"/>
        <end position="831"/>
    </location>
</feature>
<feature type="region of interest" description="Disordered" evidence="2">
    <location>
        <begin position="601"/>
        <end position="766"/>
    </location>
</feature>
<feature type="compositionally biased region" description="Pro residues" evidence="2">
    <location>
        <begin position="653"/>
        <end position="669"/>
    </location>
</feature>
<feature type="compositionally biased region" description="Pro residues" evidence="2">
    <location>
        <begin position="678"/>
        <end position="694"/>
    </location>
</feature>
<gene>
    <name evidence="3" type="ORF">QC763_212700</name>
</gene>
<feature type="compositionally biased region" description="Low complexity" evidence="2">
    <location>
        <begin position="38"/>
        <end position="56"/>
    </location>
</feature>
<feature type="region of interest" description="Disordered" evidence="2">
    <location>
        <begin position="1"/>
        <end position="94"/>
    </location>
</feature>
<sequence length="849" mass="93354">MTSRRAPLEDIPPPPYSETDIYSNTSSGPSPTNPTPPTATSTLRRNSSNSDDTSTTYDGEIIYTPPLTPQSAQSNTAADLVAAPSSPVATSRPRRIPEAQAYFDSRPHSGVFVGGPTTVEITLAADPALTDVEAIAGIDRLTVGGGAGENGDITREDWMTFLNYLLPGFADRTNERVVDRKLRAEGVETGSEKGESDTRSQAEVFLLERIRGVGNRDGDGEGVGARRERVERMVREWNEGFWERRGVRVVVRYEGEGEREERMPGAWEERFDTPSGQGQTPAGQGQQQARGQGGWIGRFSPFGGGSGAAGPSNSNNNNNGNGFNFGGIKVDGERISIGNNFVVDGRTGHLKIGGIVADTNGISINGWNPGNMFGGRGGSHGREGGPGGWCRPPGDARGFQPPPIMPGMSCPPRWTWGGPGGRGACGGQRPERGQHHYFGRGGRGGWWNSRWGQGPTEPEQPAQRGREGEEGVGNVQPANQPTQGQDRGRTHQSPSKERRRSRSSSVSSTSSRSSSSSESTIGSLPDYDDLKDTQLPVMKTYLSESLQHPEQQITRERVRQAKKQIREARRPPATEINEPVNMTQDRKALRREVKELMREWKQLKKEQKRQRRQLRKEKRQRRRQEKREKRQTKKEMRRAEKDFHRHGHRSGPLPVPHHGPPPLGPPPPHGSSHLFPQGFPPHMPPMPPMPPMSPMPQTHPFGVPALPLVPQSEAPPSYRGLSFDAATNNPPTSTGFPLGRPGPLPPGAWPQESDNTTPPEPSAAKYKRADEIEDEITAKYSDLLSLQEKISGPGFLKAEDEKAAIGLEKEIEELAVEMERLRTEADEEFARELAREEESRHGLFMRAER</sequence>
<evidence type="ECO:0000313" key="3">
    <source>
        <dbReference type="EMBL" id="KAK4670547.1"/>
    </source>
</evidence>
<feature type="compositionally biased region" description="Basic residues" evidence="2">
    <location>
        <begin position="606"/>
        <end position="624"/>
    </location>
</feature>
<dbReference type="Proteomes" id="UP001326199">
    <property type="component" value="Unassembled WGS sequence"/>
</dbReference>
<feature type="region of interest" description="Disordered" evidence="2">
    <location>
        <begin position="258"/>
        <end position="316"/>
    </location>
</feature>
<feature type="compositionally biased region" description="Basic and acidic residues" evidence="2">
    <location>
        <begin position="258"/>
        <end position="272"/>
    </location>
</feature>
<feature type="compositionally biased region" description="Basic and acidic residues" evidence="2">
    <location>
        <begin position="625"/>
        <end position="643"/>
    </location>
</feature>
<proteinExistence type="predicted"/>
<accession>A0ABR0HR12</accession>
<evidence type="ECO:0000256" key="1">
    <source>
        <dbReference type="SAM" id="Coils"/>
    </source>
</evidence>
<dbReference type="GeneID" id="87930656"/>
<keyword evidence="1" id="KW-0175">Coiled coil</keyword>
<evidence type="ECO:0000256" key="2">
    <source>
        <dbReference type="SAM" id="MobiDB-lite"/>
    </source>
</evidence>
<reference evidence="3 4" key="1">
    <citation type="journal article" date="2023" name="bioRxiv">
        <title>High-quality genome assemblies of four members of thePodospora anserinaspecies complex.</title>
        <authorList>
            <person name="Ament-Velasquez S.L."/>
            <person name="Vogan A.A."/>
            <person name="Wallerman O."/>
            <person name="Hartmann F."/>
            <person name="Gautier V."/>
            <person name="Silar P."/>
            <person name="Giraud T."/>
            <person name="Johannesson H."/>
        </authorList>
    </citation>
    <scope>NUCLEOTIDE SEQUENCE [LARGE SCALE GENOMIC DNA]</scope>
    <source>
        <strain evidence="3 4">CBS 411.78</strain>
    </source>
</reference>
<feature type="compositionally biased region" description="Low complexity" evidence="2">
    <location>
        <begin position="503"/>
        <end position="519"/>
    </location>
</feature>
<feature type="region of interest" description="Disordered" evidence="2">
    <location>
        <begin position="421"/>
        <end position="587"/>
    </location>
</feature>
<feature type="compositionally biased region" description="Polar residues" evidence="2">
    <location>
        <begin position="476"/>
        <end position="485"/>
    </location>
</feature>
<name>A0ABR0HR12_9PEZI</name>
<dbReference type="RefSeq" id="XP_062769217.1">
    <property type="nucleotide sequence ID" value="XM_062910313.1"/>
</dbReference>
<organism evidence="3 4">
    <name type="scientific">Podospora pseudopauciseta</name>
    <dbReference type="NCBI Taxonomy" id="2093780"/>
    <lineage>
        <taxon>Eukaryota</taxon>
        <taxon>Fungi</taxon>
        <taxon>Dikarya</taxon>
        <taxon>Ascomycota</taxon>
        <taxon>Pezizomycotina</taxon>
        <taxon>Sordariomycetes</taxon>
        <taxon>Sordariomycetidae</taxon>
        <taxon>Sordariales</taxon>
        <taxon>Podosporaceae</taxon>
        <taxon>Podospora</taxon>
    </lineage>
</organism>
<feature type="compositionally biased region" description="Basic and acidic residues" evidence="2">
    <location>
        <begin position="553"/>
        <end position="572"/>
    </location>
</feature>
<feature type="compositionally biased region" description="Gly residues" evidence="2">
    <location>
        <begin position="291"/>
        <end position="308"/>
    </location>
</feature>
<protein>
    <submittedName>
        <fullName evidence="3">Uncharacterized protein</fullName>
    </submittedName>
</protein>
<feature type="compositionally biased region" description="Low complexity" evidence="2">
    <location>
        <begin position="276"/>
        <end position="290"/>
    </location>
</feature>